<dbReference type="PANTHER" id="PTHR11228">
    <property type="entry name" value="RADICAL SAM DOMAIN PROTEIN"/>
    <property type="match status" value="1"/>
</dbReference>
<feature type="binding site" evidence="8">
    <location>
        <position position="21"/>
    </location>
    <ligand>
        <name>[4Fe-4S] cluster</name>
        <dbReference type="ChEBI" id="CHEBI:49883"/>
        <note>4Fe-4S-S-AdoMet</note>
    </ligand>
</feature>
<keyword evidence="4 8" id="KW-0884">PQQ biosynthesis</keyword>
<dbReference type="InterPro" id="IPR007197">
    <property type="entry name" value="rSAM"/>
</dbReference>
<organism evidence="10 11">
    <name type="scientific">Thermomonospora echinospora</name>
    <dbReference type="NCBI Taxonomy" id="1992"/>
    <lineage>
        <taxon>Bacteria</taxon>
        <taxon>Bacillati</taxon>
        <taxon>Actinomycetota</taxon>
        <taxon>Actinomycetes</taxon>
        <taxon>Streptosporangiales</taxon>
        <taxon>Thermomonosporaceae</taxon>
        <taxon>Thermomonospora</taxon>
    </lineage>
</organism>
<dbReference type="GO" id="GO:0018189">
    <property type="term" value="P:pyrroloquinoline quinone biosynthetic process"/>
    <property type="evidence" value="ECO:0007669"/>
    <property type="project" value="UniProtKB-UniRule"/>
</dbReference>
<feature type="binding site" evidence="8">
    <location>
        <position position="28"/>
    </location>
    <ligand>
        <name>[4Fe-4S] cluster</name>
        <dbReference type="ChEBI" id="CHEBI:49883"/>
        <note>4Fe-4S-S-AdoMet</note>
    </ligand>
</feature>
<dbReference type="UniPathway" id="UPA00539"/>
<dbReference type="InterPro" id="IPR011843">
    <property type="entry name" value="PQQ_synth_PqqE_bac"/>
</dbReference>
<evidence type="ECO:0000313" key="11">
    <source>
        <dbReference type="Proteomes" id="UP000236723"/>
    </source>
</evidence>
<evidence type="ECO:0000256" key="2">
    <source>
        <dbReference type="ARBA" id="ARBA00022691"/>
    </source>
</evidence>
<protein>
    <recommendedName>
        <fullName evidence="8">PqqA peptide cyclase</fullName>
        <ecNumber evidence="8">1.21.98.4</ecNumber>
    </recommendedName>
    <alternativeName>
        <fullName evidence="8">Coenzyme PQQ synthesis protein E</fullName>
    </alternativeName>
</protein>
<dbReference type="SUPFAM" id="SSF102114">
    <property type="entry name" value="Radical SAM enzymes"/>
    <property type="match status" value="1"/>
</dbReference>
<dbReference type="PIRSF" id="PIRSF037420">
    <property type="entry name" value="PQQ_syn_pqqE"/>
    <property type="match status" value="1"/>
</dbReference>
<evidence type="ECO:0000256" key="4">
    <source>
        <dbReference type="ARBA" id="ARBA00022905"/>
    </source>
</evidence>
<keyword evidence="2 8" id="KW-0949">S-adenosyl-L-methionine</keyword>
<keyword evidence="7 8" id="KW-0411">Iron-sulfur</keyword>
<dbReference type="EMBL" id="FNVO01000008">
    <property type="protein sequence ID" value="SEG67414.1"/>
    <property type="molecule type" value="Genomic_DNA"/>
</dbReference>
<dbReference type="InterPro" id="IPR058240">
    <property type="entry name" value="rSAM_sf"/>
</dbReference>
<feature type="binding site" evidence="8">
    <location>
        <position position="25"/>
    </location>
    <ligand>
        <name>[4Fe-4S] cluster</name>
        <dbReference type="ChEBI" id="CHEBI:49883"/>
        <note>4Fe-4S-S-AdoMet</note>
    </ligand>
</feature>
<keyword evidence="11" id="KW-1185">Reference proteome</keyword>
<dbReference type="InterPro" id="IPR013785">
    <property type="entry name" value="Aldolase_TIM"/>
</dbReference>
<keyword evidence="5 8" id="KW-0560">Oxidoreductase</keyword>
<dbReference type="Pfam" id="PF04055">
    <property type="entry name" value="Radical_SAM"/>
    <property type="match status" value="1"/>
</dbReference>
<keyword evidence="1 8" id="KW-0004">4Fe-4S</keyword>
<comment type="similarity">
    <text evidence="8">Belongs to the radical SAM superfamily. PqqE family.</text>
</comment>
<keyword evidence="3 8" id="KW-0479">Metal-binding</keyword>
<comment type="function">
    <text evidence="8">Catalyzes the cross-linking of a glutamate residue and a tyrosine residue in the PqqA protein as part of the biosynthesis of pyrroloquinoline quinone (PQQ).</text>
</comment>
<comment type="pathway">
    <text evidence="8">Cofactor biosynthesis; pyrroloquinoline quinone biosynthesis.</text>
</comment>
<evidence type="ECO:0000313" key="10">
    <source>
        <dbReference type="EMBL" id="SEG67414.1"/>
    </source>
</evidence>
<feature type="domain" description="Radical SAM core" evidence="9">
    <location>
        <begin position="7"/>
        <end position="222"/>
    </location>
</feature>
<evidence type="ECO:0000256" key="8">
    <source>
        <dbReference type="HAMAP-Rule" id="MF_00660"/>
    </source>
</evidence>
<dbReference type="PANTHER" id="PTHR11228:SF7">
    <property type="entry name" value="PQQA PEPTIDE CYCLASE"/>
    <property type="match status" value="1"/>
</dbReference>
<dbReference type="SFLD" id="SFLDS00029">
    <property type="entry name" value="Radical_SAM"/>
    <property type="match status" value="1"/>
</dbReference>
<dbReference type="Pfam" id="PF13186">
    <property type="entry name" value="SPASM"/>
    <property type="match status" value="1"/>
</dbReference>
<comment type="cofactor">
    <cofactor evidence="8">
        <name>[4Fe-4S] cluster</name>
        <dbReference type="ChEBI" id="CHEBI:49883"/>
    </cofactor>
    <text evidence="8">Binds 1 [4Fe-4S] cluster. The cluster is coordinated with 3 cysteines and an exchangeable S-adenosyl-L-methionine.</text>
</comment>
<dbReference type="EC" id="1.21.98.4" evidence="8"/>
<dbReference type="SFLD" id="SFLDG01067">
    <property type="entry name" value="SPASM/twitch_domain_containing"/>
    <property type="match status" value="1"/>
</dbReference>
<dbReference type="GO" id="GO:0016491">
    <property type="term" value="F:oxidoreductase activity"/>
    <property type="evidence" value="ECO:0007669"/>
    <property type="project" value="UniProtKB-KW"/>
</dbReference>
<dbReference type="SMART" id="SM00729">
    <property type="entry name" value="Elp3"/>
    <property type="match status" value="1"/>
</dbReference>
<dbReference type="InterPro" id="IPR006638">
    <property type="entry name" value="Elp3/MiaA/NifB-like_rSAM"/>
</dbReference>
<evidence type="ECO:0000256" key="6">
    <source>
        <dbReference type="ARBA" id="ARBA00023004"/>
    </source>
</evidence>
<dbReference type="PROSITE" id="PS51918">
    <property type="entry name" value="RADICAL_SAM"/>
    <property type="match status" value="1"/>
</dbReference>
<dbReference type="InterPro" id="IPR050377">
    <property type="entry name" value="Radical_SAM_PqqE_MftC-like"/>
</dbReference>
<proteinExistence type="inferred from homology"/>
<keyword evidence="6 8" id="KW-0408">Iron</keyword>
<sequence>MSAEAEMRPPIGLLAELSYRCPLHCPYCSNPVALGDHRRELTGEQWCRVLTEARELGVLQLHLSGGEPLTRRDLPELVRHARRVGLYSNLVTSGVGLTDRRLAALVEAGLDHVQLSVQDSAAERSDRIAGTRSFERKRAAARAVKRAGLPLTVNVVLHRHNADRVAELAELAVRWGADRLELAHTQYYGWAALNQARLLPAREQVERSRAAARDAAERHGDRLGIVYVVPDLYEDRPKPCMHGWGRRHLVVRPNGDVLPCTAAGEIPGLPIENVLGTPLAEIWFSSESFNRFRGTDWMPDPCRGCPLREVDFGGCRCQALRLLGDASATDPVCALSPHHSVVTRLVEQAQAAQAGPDAASGPMVPRR</sequence>
<evidence type="ECO:0000256" key="7">
    <source>
        <dbReference type="ARBA" id="ARBA00023014"/>
    </source>
</evidence>
<dbReference type="HAMAP" id="MF_00660">
    <property type="entry name" value="PqqE"/>
    <property type="match status" value="1"/>
</dbReference>
<accession>A0A1H6C370</accession>
<dbReference type="Proteomes" id="UP000236723">
    <property type="component" value="Unassembled WGS sequence"/>
</dbReference>
<dbReference type="NCBIfam" id="TIGR04085">
    <property type="entry name" value="rSAM_more_4Fe4S"/>
    <property type="match status" value="1"/>
</dbReference>
<gene>
    <name evidence="8" type="primary">pqqE</name>
    <name evidence="10" type="ORF">SAMN04489712_108285</name>
</gene>
<comment type="subunit">
    <text evidence="8">Interacts with PqqD. The interaction is necessary for activity of PqqE.</text>
</comment>
<dbReference type="Gene3D" id="3.20.20.70">
    <property type="entry name" value="Aldolase class I"/>
    <property type="match status" value="1"/>
</dbReference>
<dbReference type="GO" id="GO:0005506">
    <property type="term" value="F:iron ion binding"/>
    <property type="evidence" value="ECO:0007669"/>
    <property type="project" value="UniProtKB-UniRule"/>
</dbReference>
<evidence type="ECO:0000256" key="3">
    <source>
        <dbReference type="ARBA" id="ARBA00022723"/>
    </source>
</evidence>
<comment type="catalytic activity">
    <reaction evidence="8">
        <text>[PQQ precursor protein] + S-adenosyl-L-methionine = E-Y cross-linked-[PQQ precursor protein] + 5'-deoxyadenosine + L-methionine + H(+)</text>
        <dbReference type="Rhea" id="RHEA:56836"/>
        <dbReference type="Rhea" id="RHEA-COMP:14800"/>
        <dbReference type="Rhea" id="RHEA-COMP:14801"/>
        <dbReference type="ChEBI" id="CHEBI:15378"/>
        <dbReference type="ChEBI" id="CHEBI:17319"/>
        <dbReference type="ChEBI" id="CHEBI:57844"/>
        <dbReference type="ChEBI" id="CHEBI:59789"/>
        <dbReference type="ChEBI" id="CHEBI:141026"/>
        <dbReference type="ChEBI" id="CHEBI:141027"/>
        <dbReference type="EC" id="1.21.98.4"/>
    </reaction>
</comment>
<dbReference type="GO" id="GO:0009975">
    <property type="term" value="F:cyclase activity"/>
    <property type="evidence" value="ECO:0007669"/>
    <property type="project" value="UniProtKB-UniRule"/>
</dbReference>
<evidence type="ECO:0000256" key="5">
    <source>
        <dbReference type="ARBA" id="ARBA00023002"/>
    </source>
</evidence>
<dbReference type="InterPro" id="IPR023885">
    <property type="entry name" value="4Fe4S-binding_SPASM_dom"/>
</dbReference>
<dbReference type="InterPro" id="IPR017200">
    <property type="entry name" value="PqqE-like"/>
</dbReference>
<dbReference type="GO" id="GO:0051539">
    <property type="term" value="F:4 iron, 4 sulfur cluster binding"/>
    <property type="evidence" value="ECO:0007669"/>
    <property type="project" value="UniProtKB-KW"/>
</dbReference>
<dbReference type="SFLD" id="SFLDF00280">
    <property type="entry name" value="coenzyme_PQQ_synthesis_protein"/>
    <property type="match status" value="1"/>
</dbReference>
<dbReference type="CDD" id="cd01335">
    <property type="entry name" value="Radical_SAM"/>
    <property type="match status" value="1"/>
</dbReference>
<reference evidence="11" key="1">
    <citation type="submission" date="2016-10" db="EMBL/GenBank/DDBJ databases">
        <authorList>
            <person name="Varghese N."/>
            <person name="Submissions S."/>
        </authorList>
    </citation>
    <scope>NUCLEOTIDE SEQUENCE [LARGE SCALE GENOMIC DNA]</scope>
    <source>
        <strain evidence="11">DSM 43163</strain>
    </source>
</reference>
<dbReference type="AlphaFoldDB" id="A0A1H6C370"/>
<dbReference type="NCBIfam" id="TIGR02109">
    <property type="entry name" value="PQQ_syn_pqqE"/>
    <property type="match status" value="1"/>
</dbReference>
<evidence type="ECO:0000256" key="1">
    <source>
        <dbReference type="ARBA" id="ARBA00022485"/>
    </source>
</evidence>
<name>A0A1H6C370_9ACTN</name>
<evidence type="ECO:0000259" key="9">
    <source>
        <dbReference type="PROSITE" id="PS51918"/>
    </source>
</evidence>
<dbReference type="SFLD" id="SFLDG01386">
    <property type="entry name" value="main_SPASM_domain-containing"/>
    <property type="match status" value="1"/>
</dbReference>
<dbReference type="GO" id="GO:1904047">
    <property type="term" value="F:S-adenosyl-L-methionine binding"/>
    <property type="evidence" value="ECO:0007669"/>
    <property type="project" value="UniProtKB-UniRule"/>
</dbReference>